<comment type="caution">
    <text evidence="2">The sequence shown here is derived from an EMBL/GenBank/DDBJ whole genome shotgun (WGS) entry which is preliminary data.</text>
</comment>
<evidence type="ECO:0000256" key="1">
    <source>
        <dbReference type="SAM" id="Phobius"/>
    </source>
</evidence>
<accession>A0A939DFE3</accession>
<dbReference type="PANTHER" id="PTHR34980:SF2">
    <property type="entry name" value="INNER MEMBRANE PROTEIN YHAH-RELATED"/>
    <property type="match status" value="1"/>
</dbReference>
<dbReference type="PANTHER" id="PTHR34980">
    <property type="entry name" value="INNER MEMBRANE PROTEIN-RELATED-RELATED"/>
    <property type="match status" value="1"/>
</dbReference>
<sequence>MEWYLKVIKNYVGFSGRAHRTEFWMFVLINLVITLVLSFIDGMLGLGGAEYGMGPLQGLYSLAVLLPSLAVAVRRLHDTGRTGWWLLICLVPLIGAIVLIVFYCLDSEAGDNKYGPNPKGVPAAAGA</sequence>
<keyword evidence="1" id="KW-0812">Transmembrane</keyword>
<feature type="transmembrane region" description="Helical" evidence="1">
    <location>
        <begin position="83"/>
        <end position="105"/>
    </location>
</feature>
<protein>
    <submittedName>
        <fullName evidence="2">DUF805 domain-containing protein</fullName>
    </submittedName>
</protein>
<dbReference type="AlphaFoldDB" id="A0A939DFE3"/>
<dbReference type="Pfam" id="PF05656">
    <property type="entry name" value="DUF805"/>
    <property type="match status" value="1"/>
</dbReference>
<reference evidence="2" key="1">
    <citation type="submission" date="2021-02" db="EMBL/GenBank/DDBJ databases">
        <title>PHA producing bacteria isolated from coastal sediment in Guangdong, Shenzhen.</title>
        <authorList>
            <person name="Zheng W."/>
            <person name="Yu S."/>
            <person name="Huang Y."/>
        </authorList>
    </citation>
    <scope>NUCLEOTIDE SEQUENCE</scope>
    <source>
        <strain evidence="2">TN14-10</strain>
    </source>
</reference>
<feature type="transmembrane region" description="Helical" evidence="1">
    <location>
        <begin position="58"/>
        <end position="77"/>
    </location>
</feature>
<name>A0A939DFE3_9GAMM</name>
<keyword evidence="3" id="KW-1185">Reference proteome</keyword>
<dbReference type="RefSeq" id="WP_206560666.1">
    <property type="nucleotide sequence ID" value="NZ_JAFKCZ010000007.1"/>
</dbReference>
<keyword evidence="1" id="KW-1133">Transmembrane helix</keyword>
<organism evidence="2 3">
    <name type="scientific">Parahaliea mediterranea</name>
    <dbReference type="NCBI Taxonomy" id="651086"/>
    <lineage>
        <taxon>Bacteria</taxon>
        <taxon>Pseudomonadati</taxon>
        <taxon>Pseudomonadota</taxon>
        <taxon>Gammaproteobacteria</taxon>
        <taxon>Cellvibrionales</taxon>
        <taxon>Halieaceae</taxon>
        <taxon>Parahaliea</taxon>
    </lineage>
</organism>
<evidence type="ECO:0000313" key="3">
    <source>
        <dbReference type="Proteomes" id="UP000664303"/>
    </source>
</evidence>
<keyword evidence="1" id="KW-0472">Membrane</keyword>
<feature type="transmembrane region" description="Helical" evidence="1">
    <location>
        <begin position="23"/>
        <end position="46"/>
    </location>
</feature>
<dbReference type="EMBL" id="JAFKCZ010000007">
    <property type="protein sequence ID" value="MBN7797228.1"/>
    <property type="molecule type" value="Genomic_DNA"/>
</dbReference>
<proteinExistence type="predicted"/>
<dbReference type="GO" id="GO:0005886">
    <property type="term" value="C:plasma membrane"/>
    <property type="evidence" value="ECO:0007669"/>
    <property type="project" value="TreeGrafter"/>
</dbReference>
<dbReference type="Proteomes" id="UP000664303">
    <property type="component" value="Unassembled WGS sequence"/>
</dbReference>
<dbReference type="InterPro" id="IPR008523">
    <property type="entry name" value="DUF805"/>
</dbReference>
<evidence type="ECO:0000313" key="2">
    <source>
        <dbReference type="EMBL" id="MBN7797228.1"/>
    </source>
</evidence>
<gene>
    <name evidence="2" type="ORF">JYP50_11525</name>
</gene>